<organism evidence="9 10">
    <name type="scientific">Jimgerdemannia flammicorona</name>
    <dbReference type="NCBI Taxonomy" id="994334"/>
    <lineage>
        <taxon>Eukaryota</taxon>
        <taxon>Fungi</taxon>
        <taxon>Fungi incertae sedis</taxon>
        <taxon>Mucoromycota</taxon>
        <taxon>Mucoromycotina</taxon>
        <taxon>Endogonomycetes</taxon>
        <taxon>Endogonales</taxon>
        <taxon>Endogonaceae</taxon>
        <taxon>Jimgerdemannia</taxon>
    </lineage>
</organism>
<feature type="domain" description="FAD-dependent oxidoreductase 2 FAD-binding" evidence="8">
    <location>
        <begin position="196"/>
        <end position="228"/>
    </location>
</feature>
<evidence type="ECO:0000256" key="1">
    <source>
        <dbReference type="ARBA" id="ARBA00010790"/>
    </source>
</evidence>
<evidence type="ECO:0000313" key="10">
    <source>
        <dbReference type="Proteomes" id="UP000274822"/>
    </source>
</evidence>
<evidence type="ECO:0000256" key="6">
    <source>
        <dbReference type="PIRSR" id="PIRSR028937-2"/>
    </source>
</evidence>
<evidence type="ECO:0000256" key="5">
    <source>
        <dbReference type="PIRSR" id="PIRSR028937-1"/>
    </source>
</evidence>
<comment type="caution">
    <text evidence="9">The sequence shown here is derived from an EMBL/GenBank/DDBJ whole genome shotgun (WGS) entry which is preliminary data.</text>
</comment>
<dbReference type="InterPro" id="IPR003953">
    <property type="entry name" value="FAD-dep_OxRdtase_2_FAD-bd"/>
</dbReference>
<gene>
    <name evidence="9" type="ORF">BC938DRAFT_481066</name>
</gene>
<reference evidence="9 10" key="1">
    <citation type="journal article" date="2018" name="New Phytol.">
        <title>Phylogenomics of Endogonaceae and evolution of mycorrhizas within Mucoromycota.</title>
        <authorList>
            <person name="Chang Y."/>
            <person name="Desiro A."/>
            <person name="Na H."/>
            <person name="Sandor L."/>
            <person name="Lipzen A."/>
            <person name="Clum A."/>
            <person name="Barry K."/>
            <person name="Grigoriev I.V."/>
            <person name="Martin F.M."/>
            <person name="Stajich J.E."/>
            <person name="Smith M.E."/>
            <person name="Bonito G."/>
            <person name="Spatafora J.W."/>
        </authorList>
    </citation>
    <scope>NUCLEOTIDE SEQUENCE [LARGE SCALE GENOMIC DNA]</scope>
    <source>
        <strain evidence="9 10">AD002</strain>
    </source>
</reference>
<dbReference type="PANTHER" id="PTHR46056">
    <property type="entry name" value="LONG-CHAIN-ALCOHOL OXIDASE"/>
    <property type="match status" value="1"/>
</dbReference>
<evidence type="ECO:0000256" key="3">
    <source>
        <dbReference type="ARBA" id="ARBA00022827"/>
    </source>
</evidence>
<evidence type="ECO:0000259" key="7">
    <source>
        <dbReference type="Pfam" id="PF00732"/>
    </source>
</evidence>
<evidence type="ECO:0000256" key="4">
    <source>
        <dbReference type="ARBA" id="ARBA00023002"/>
    </source>
</evidence>
<dbReference type="AlphaFoldDB" id="A0A433QH69"/>
<feature type="binding site" evidence="6">
    <location>
        <begin position="195"/>
        <end position="210"/>
    </location>
    <ligand>
        <name>FAD</name>
        <dbReference type="ChEBI" id="CHEBI:57692"/>
    </ligand>
</feature>
<evidence type="ECO:0000259" key="8">
    <source>
        <dbReference type="Pfam" id="PF00890"/>
    </source>
</evidence>
<keyword evidence="10" id="KW-1185">Reference proteome</keyword>
<comment type="similarity">
    <text evidence="1">Belongs to the GMC oxidoreductase family.</text>
</comment>
<proteinExistence type="inferred from homology"/>
<feature type="active site" description="Proton acceptor" evidence="5">
    <location>
        <position position="637"/>
    </location>
</feature>
<dbReference type="InterPro" id="IPR000172">
    <property type="entry name" value="GMC_OxRdtase_N"/>
</dbReference>
<keyword evidence="3 6" id="KW-0274">FAD</keyword>
<dbReference type="Gene3D" id="3.50.50.60">
    <property type="entry name" value="FAD/NAD(P)-binding domain"/>
    <property type="match status" value="1"/>
</dbReference>
<dbReference type="GO" id="GO:0046577">
    <property type="term" value="F:long-chain-alcohol oxidase activity"/>
    <property type="evidence" value="ECO:0007669"/>
    <property type="project" value="InterPro"/>
</dbReference>
<sequence length="641" mass="70324">MASESKSIFSDTQLETLLVIADTFIASLDDKSANELVVSASQLSSGSLSPVDVQRYGKISWTSLGITQQLLHHAPLLIPPNKLSDLTFSLSLLSTRLGTLALTGHFTEFRNLTMAQREAALLAWSTSSVPLLRQLFRAFSGLTVWLAYVQTGSPLKKAIGYPGPDPEARSEKFRANALPPYEFVQVPPEGLDIECDVVVVGSGAGGGVVAAELARAGKRVVVLEKGRYYRPEEITTDELKGSEMHEKGSPFSTDGAEFFVLAGSTFGGGTTVNWCASLQPQHFVREQWSAQGLPYFATPRFQQHLDRVYKRIGATKDSIVHNVPNQILMDGCRSLGYHVDVIPQNTAGRAHQCGWCCFGCPYGQKQGTVATWLDDARRAGARFVEQCFVERVVVRDGVAKGVEAVVGEGEERRRLVVKAAKVVVAGGALNSPGVLTRSGLKNRMIGKNLWLHPATVVFGVFPDRLIECYKGSIMTAVSTDVRVSNVVENIDGNYFGAKLEVPSLHPAWMAPMLPWSGSFKHKELMLHLNHICPILVLVRDKDSRGTVSYNPDGSCRLDYAMSPHDRRSMLEGVVRALDVLVAAGAQEVFTVQNGVEPFTWRQDEERGIAGTRYRTWIEERVRKSGLLDNRTGFFTAHQMGT</sequence>
<accession>A0A433QH69</accession>
<dbReference type="InterPro" id="IPR036188">
    <property type="entry name" value="FAD/NAD-bd_sf"/>
</dbReference>
<dbReference type="Pfam" id="PF00732">
    <property type="entry name" value="GMC_oxred_N"/>
    <property type="match status" value="1"/>
</dbReference>
<evidence type="ECO:0000256" key="2">
    <source>
        <dbReference type="ARBA" id="ARBA00022630"/>
    </source>
</evidence>
<feature type="non-terminal residue" evidence="9">
    <location>
        <position position="641"/>
    </location>
</feature>
<dbReference type="SUPFAM" id="SSF51905">
    <property type="entry name" value="FAD/NAD(P)-binding domain"/>
    <property type="match status" value="1"/>
</dbReference>
<dbReference type="InterPro" id="IPR012400">
    <property type="entry name" value="Long_Oxdase"/>
</dbReference>
<dbReference type="PANTHER" id="PTHR46056:SF12">
    <property type="entry name" value="LONG-CHAIN-ALCOHOL OXIDASE"/>
    <property type="match status" value="1"/>
</dbReference>
<evidence type="ECO:0000313" key="9">
    <source>
        <dbReference type="EMBL" id="RUS29094.1"/>
    </source>
</evidence>
<feature type="domain" description="Glucose-methanol-choline oxidoreductase N-terminal" evidence="7">
    <location>
        <begin position="247"/>
        <end position="454"/>
    </location>
</feature>
<dbReference type="Proteomes" id="UP000274822">
    <property type="component" value="Unassembled WGS sequence"/>
</dbReference>
<protein>
    <submittedName>
        <fullName evidence="9">GMC oxidoreductase-domain-containing protein</fullName>
    </submittedName>
</protein>
<dbReference type="PIRSF" id="PIRSF028937">
    <property type="entry name" value="Lg_Ch_AO"/>
    <property type="match status" value="1"/>
</dbReference>
<dbReference type="GO" id="GO:0050660">
    <property type="term" value="F:flavin adenine dinucleotide binding"/>
    <property type="evidence" value="ECO:0007669"/>
    <property type="project" value="InterPro"/>
</dbReference>
<keyword evidence="4" id="KW-0560">Oxidoreductase</keyword>
<keyword evidence="2" id="KW-0285">Flavoprotein</keyword>
<dbReference type="EMBL" id="RBNJ01005641">
    <property type="protein sequence ID" value="RUS29094.1"/>
    <property type="molecule type" value="Genomic_DNA"/>
</dbReference>
<name>A0A433QH69_9FUNG</name>
<dbReference type="Pfam" id="PF00890">
    <property type="entry name" value="FAD_binding_2"/>
    <property type="match status" value="1"/>
</dbReference>